<keyword evidence="1" id="KW-0732">Signal</keyword>
<feature type="chain" id="PRO_5045771961" evidence="1">
    <location>
        <begin position="25"/>
        <end position="268"/>
    </location>
</feature>
<evidence type="ECO:0000313" key="4">
    <source>
        <dbReference type="Proteomes" id="UP001596620"/>
    </source>
</evidence>
<dbReference type="Gene3D" id="1.10.530.10">
    <property type="match status" value="1"/>
</dbReference>
<dbReference type="InterPro" id="IPR008258">
    <property type="entry name" value="Transglycosylase_SLT_dom_1"/>
</dbReference>
<dbReference type="RefSeq" id="WP_382358653.1">
    <property type="nucleotide sequence ID" value="NZ_JBHTGR010000015.1"/>
</dbReference>
<keyword evidence="4" id="KW-1185">Reference proteome</keyword>
<comment type="caution">
    <text evidence="3">The sequence shown here is derived from an EMBL/GenBank/DDBJ whole genome shotgun (WGS) entry which is preliminary data.</text>
</comment>
<evidence type="ECO:0000313" key="3">
    <source>
        <dbReference type="EMBL" id="MFC7747133.1"/>
    </source>
</evidence>
<proteinExistence type="predicted"/>
<dbReference type="Proteomes" id="UP001596620">
    <property type="component" value="Unassembled WGS sequence"/>
</dbReference>
<sequence length="268" mass="29683">MTRCLMTAAVCIGISGFVPMSAAAADTANPPVSKVKEKVTEEAREQGIPPEILKAIAAQESDYRQFDHDGEPHMSPGGGIGIMQVNPAKLSMELDKDKLKQDIAYNIKMGARVLLNKWQLDSIPDVNQHDKAVLEDWYFAIMAYNGLSAANDPGLHGADTYQNQVYNRIEQASFLPGPNGSYFTFPSYDIQYQPNSQIMSLSSGNHYATQQQTVSQQLYDLNDFIFLNTPNSYTRFPSDSFINSADTPLTIVTQEPGILTEPSNMFLR</sequence>
<dbReference type="SUPFAM" id="SSF53955">
    <property type="entry name" value="Lysozyme-like"/>
    <property type="match status" value="1"/>
</dbReference>
<dbReference type="EMBL" id="JBHTGR010000015">
    <property type="protein sequence ID" value="MFC7747133.1"/>
    <property type="molecule type" value="Genomic_DNA"/>
</dbReference>
<evidence type="ECO:0000256" key="1">
    <source>
        <dbReference type="SAM" id="SignalP"/>
    </source>
</evidence>
<dbReference type="InterPro" id="IPR023346">
    <property type="entry name" value="Lysozyme-like_dom_sf"/>
</dbReference>
<dbReference type="CDD" id="cd00254">
    <property type="entry name" value="LT-like"/>
    <property type="match status" value="1"/>
</dbReference>
<name>A0ABW2UYI2_9BACI</name>
<gene>
    <name evidence="3" type="ORF">ACFQU8_07770</name>
</gene>
<reference evidence="4" key="1">
    <citation type="journal article" date="2019" name="Int. J. Syst. Evol. Microbiol.">
        <title>The Global Catalogue of Microorganisms (GCM) 10K type strain sequencing project: providing services to taxonomists for standard genome sequencing and annotation.</title>
        <authorList>
            <consortium name="The Broad Institute Genomics Platform"/>
            <consortium name="The Broad Institute Genome Sequencing Center for Infectious Disease"/>
            <person name="Wu L."/>
            <person name="Ma J."/>
        </authorList>
    </citation>
    <scope>NUCLEOTIDE SEQUENCE [LARGE SCALE GENOMIC DNA]</scope>
    <source>
        <strain evidence="4">JCM 30234</strain>
    </source>
</reference>
<protein>
    <submittedName>
        <fullName evidence="3">Transglycosylase SLT domain-containing protein</fullName>
    </submittedName>
</protein>
<accession>A0ABW2UYI2</accession>
<organism evidence="3 4">
    <name type="scientific">Lentibacillus kimchii</name>
    <dbReference type="NCBI Taxonomy" id="1542911"/>
    <lineage>
        <taxon>Bacteria</taxon>
        <taxon>Bacillati</taxon>
        <taxon>Bacillota</taxon>
        <taxon>Bacilli</taxon>
        <taxon>Bacillales</taxon>
        <taxon>Bacillaceae</taxon>
        <taxon>Lentibacillus</taxon>
    </lineage>
</organism>
<feature type="domain" description="Transglycosylase SLT" evidence="2">
    <location>
        <begin position="40"/>
        <end position="146"/>
    </location>
</feature>
<feature type="signal peptide" evidence="1">
    <location>
        <begin position="1"/>
        <end position="24"/>
    </location>
</feature>
<evidence type="ECO:0000259" key="2">
    <source>
        <dbReference type="Pfam" id="PF01464"/>
    </source>
</evidence>
<dbReference type="Pfam" id="PF01464">
    <property type="entry name" value="SLT"/>
    <property type="match status" value="1"/>
</dbReference>